<dbReference type="RefSeq" id="WP_025414130.1">
    <property type="nucleotide sequence ID" value="NZ_CP007129.1"/>
</dbReference>
<dbReference type="PANTHER" id="PTHR43845:SF1">
    <property type="entry name" value="BLR5969 PROTEIN"/>
    <property type="match status" value="1"/>
</dbReference>
<dbReference type="PANTHER" id="PTHR43845">
    <property type="entry name" value="BLR5969 PROTEIN"/>
    <property type="match status" value="1"/>
</dbReference>
<dbReference type="Gene3D" id="3.40.50.12780">
    <property type="entry name" value="N-terminal domain of ligase-like"/>
    <property type="match status" value="1"/>
</dbReference>
<accession>W0RT97</accession>
<keyword evidence="1" id="KW-0614">Plasmid</keyword>
<proteinExistence type="predicted"/>
<evidence type="ECO:0000313" key="1">
    <source>
        <dbReference type="EMBL" id="AHG92803.1"/>
    </source>
</evidence>
<name>W0RT97_9BACT</name>
<evidence type="ECO:0000313" key="2">
    <source>
        <dbReference type="Proteomes" id="UP000019151"/>
    </source>
</evidence>
<dbReference type="AlphaFoldDB" id="W0RT97"/>
<dbReference type="KEGG" id="gba:J421_5268"/>
<geneLocation type="plasmid" evidence="1 2">
    <name>1</name>
</geneLocation>
<gene>
    <name evidence="1" type="ORF">J421_5268</name>
</gene>
<dbReference type="PATRIC" id="fig|861299.3.peg.5327"/>
<dbReference type="SUPFAM" id="SSF56801">
    <property type="entry name" value="Acetyl-CoA synthetase-like"/>
    <property type="match status" value="1"/>
</dbReference>
<keyword evidence="2" id="KW-1185">Reference proteome</keyword>
<dbReference type="Proteomes" id="UP000019151">
    <property type="component" value="Plasmid 1"/>
</dbReference>
<dbReference type="InParanoid" id="W0RT97"/>
<reference evidence="1 2" key="1">
    <citation type="journal article" date="2014" name="Genome Announc.">
        <title>Genome Sequence and Methylome of Soil Bacterium Gemmatirosa kalamazoonensis KBS708T, a Member of the Rarely Cultivated Gemmatimonadetes Phylum.</title>
        <authorList>
            <person name="Debruyn J.M."/>
            <person name="Radosevich M."/>
            <person name="Wommack K.E."/>
            <person name="Polson S.W."/>
            <person name="Hauser L.J."/>
            <person name="Fawaz M.N."/>
            <person name="Korlach J."/>
            <person name="Tsai Y.C."/>
        </authorList>
    </citation>
    <scope>NUCLEOTIDE SEQUENCE [LARGE SCALE GENOMIC DNA]</scope>
    <source>
        <strain evidence="1 2">KBS708</strain>
        <plasmid evidence="2">Plasmid 1</plasmid>
    </source>
</reference>
<organism evidence="1 2">
    <name type="scientific">Gemmatirosa kalamazoonensis</name>
    <dbReference type="NCBI Taxonomy" id="861299"/>
    <lineage>
        <taxon>Bacteria</taxon>
        <taxon>Pseudomonadati</taxon>
        <taxon>Gemmatimonadota</taxon>
        <taxon>Gemmatimonadia</taxon>
        <taxon>Gemmatimonadales</taxon>
        <taxon>Gemmatimonadaceae</taxon>
        <taxon>Gemmatirosa</taxon>
    </lineage>
</organism>
<protein>
    <submittedName>
        <fullName evidence="1">Coenzyme F390 synthetase</fullName>
    </submittedName>
</protein>
<dbReference type="InterPro" id="IPR042099">
    <property type="entry name" value="ANL_N_sf"/>
</dbReference>
<sequence>MNEIFDRAFGFVASKTGSATNASWLAYRMLFAPGMIGRTREWISRHRATAAFYNARRRVPAYREFLTRHGATDPRRFEEIPPMDKRNYITQWPIELRCQGGRLPLRDAVIDESSGSSGTATNWVRGAAERAATRRLIQYSTRATLGDDGFILLNCFALGPWATGMNVSMSLVERSLVKSIGPDAAKALATLELFGPTYKYVIAGYPPFLKSLVDSTDFDWAPYDISAIVGGEGMSEPLRAALNTRFRRTISCFGASDLEINLAVETPFTMALRESIASNERLAGDIYGNEGLPMVFQYDPLLTYVESDAERSLLFTLNRLENVSPRIRYNLHDRGVVRTVAELEPILRDHGLTPRAMGLTVALPVMFHWGRQDSSVAFYGCKITPEDVQHALLRLAPTMGAVASFALHPFEDAAANKRLEVWIEMERGVAPPVDRDAATADVLRELAAVNQDFRESAKMIPAALQPTAVFYAFGDGPMSGQDVRLKRRYIM</sequence>
<dbReference type="OrthoDB" id="568480at2"/>
<dbReference type="HOGENOM" id="CLU_036174_0_0_0"/>
<dbReference type="EMBL" id="CP007129">
    <property type="protein sequence ID" value="AHG92803.1"/>
    <property type="molecule type" value="Genomic_DNA"/>
</dbReference>